<evidence type="ECO:0000313" key="3">
    <source>
        <dbReference type="Proteomes" id="UP000602395"/>
    </source>
</evidence>
<dbReference type="Gene3D" id="1.10.287.1060">
    <property type="entry name" value="ESAT-6-like"/>
    <property type="match status" value="1"/>
</dbReference>
<dbReference type="EMBL" id="JACWMS010000001">
    <property type="protein sequence ID" value="MBD1318703.1"/>
    <property type="molecule type" value="Genomic_DNA"/>
</dbReference>
<dbReference type="RefSeq" id="WP_164308754.1">
    <property type="nucleotide sequence ID" value="NZ_BAABAD010000003.1"/>
</dbReference>
<keyword evidence="3" id="KW-1185">Reference proteome</keyword>
<dbReference type="InterPro" id="IPR010310">
    <property type="entry name" value="T7SS_ESAT-6-like"/>
</dbReference>
<gene>
    <name evidence="2" type="ORF">IDF66_03840</name>
</gene>
<dbReference type="NCBIfam" id="TIGR03930">
    <property type="entry name" value="WXG100_ESAT6"/>
    <property type="match status" value="1"/>
</dbReference>
<comment type="caution">
    <text evidence="2">The sequence shown here is derived from an EMBL/GenBank/DDBJ whole genome shotgun (WGS) entry which is preliminary data.</text>
</comment>
<sequence>MTEPGGHGVVKVDLGDAHASAKAISQIVNEMQGILRSIQGHTENGQVGWKGIAQVAFGNTSSDWQGSAAKLQAILQEIENNLTSGFSGYEDLDHSVGQAITASIDGGLRI</sequence>
<reference evidence="2 3" key="1">
    <citation type="submission" date="2020-09" db="EMBL/GenBank/DDBJ databases">
        <title>Novel species in genus Gordonia.</title>
        <authorList>
            <person name="Zhang G."/>
        </authorList>
    </citation>
    <scope>NUCLEOTIDE SEQUENCE [LARGE SCALE GENOMIC DNA]</scope>
    <source>
        <strain evidence="2 3">ON-33</strain>
    </source>
</reference>
<dbReference type="Proteomes" id="UP000602395">
    <property type="component" value="Unassembled WGS sequence"/>
</dbReference>
<dbReference type="InterPro" id="IPR036689">
    <property type="entry name" value="ESAT-6-like_sf"/>
</dbReference>
<name>A0ABR7W8X6_9ACTN</name>
<evidence type="ECO:0000256" key="1">
    <source>
        <dbReference type="RuleBase" id="RU362001"/>
    </source>
</evidence>
<evidence type="ECO:0000313" key="2">
    <source>
        <dbReference type="EMBL" id="MBD1318703.1"/>
    </source>
</evidence>
<dbReference type="Pfam" id="PF06013">
    <property type="entry name" value="WXG100"/>
    <property type="match status" value="1"/>
</dbReference>
<organism evidence="2 3">
    <name type="scientific">Gordonia hankookensis</name>
    <dbReference type="NCBI Taxonomy" id="589403"/>
    <lineage>
        <taxon>Bacteria</taxon>
        <taxon>Bacillati</taxon>
        <taxon>Actinomycetota</taxon>
        <taxon>Actinomycetes</taxon>
        <taxon>Mycobacteriales</taxon>
        <taxon>Gordoniaceae</taxon>
        <taxon>Gordonia</taxon>
    </lineage>
</organism>
<dbReference type="SUPFAM" id="SSF140453">
    <property type="entry name" value="EsxAB dimer-like"/>
    <property type="match status" value="1"/>
</dbReference>
<proteinExistence type="inferred from homology"/>
<protein>
    <recommendedName>
        <fullName evidence="1">ESAT-6-like protein</fullName>
    </recommendedName>
</protein>
<comment type="similarity">
    <text evidence="1">Belongs to the WXG100 family.</text>
</comment>
<accession>A0ABR7W8X6</accession>